<feature type="transmembrane region" description="Helical" evidence="7">
    <location>
        <begin position="158"/>
        <end position="177"/>
    </location>
</feature>
<dbReference type="Proteomes" id="UP001596305">
    <property type="component" value="Unassembled WGS sequence"/>
</dbReference>
<feature type="domain" description="EamA" evidence="8">
    <location>
        <begin position="161"/>
        <end position="292"/>
    </location>
</feature>
<name>A0ABW1XDI0_9CELL</name>
<evidence type="ECO:0000313" key="10">
    <source>
        <dbReference type="Proteomes" id="UP001596305"/>
    </source>
</evidence>
<evidence type="ECO:0000256" key="7">
    <source>
        <dbReference type="SAM" id="Phobius"/>
    </source>
</evidence>
<dbReference type="PANTHER" id="PTHR32322:SF2">
    <property type="entry name" value="EAMA DOMAIN-CONTAINING PROTEIN"/>
    <property type="match status" value="1"/>
</dbReference>
<sequence length="339" mass="34281">MSKQIGLLHVGVTVLAATAFVATWSSGFLVAAIATVEVSPLTLLVWRFVPLAGVLLVLGLATGAVREVGTAALRRQSVIGLFAQFGYCVFVYAAITAGVATGTVALIDAVQPLVVAVLVGPLLGLRVRGAQWAGLLVGAVGVLLVVRSQLEGSATQPAVYLLPVLAMSCLIVATFLQRRSDAHAGVLATLTIHVVVTAVALVVLAAATGTLTPPASTSFWLAAAFAAAVPTLAAYGLYWWLLRRVGITALNALLFLIAPATAAAGAVLLGERLTATTLAGFVLCAVGVTIVLTSESSAGSADVSRPRSRSAGSENDPSDDAGGWPTGRPARPAAQGSGG</sequence>
<proteinExistence type="inferred from homology"/>
<keyword evidence="4 7" id="KW-1133">Transmembrane helix</keyword>
<feature type="transmembrane region" description="Helical" evidence="7">
    <location>
        <begin position="275"/>
        <end position="293"/>
    </location>
</feature>
<organism evidence="9 10">
    <name type="scientific">Oerskovia paurometabola</name>
    <dbReference type="NCBI Taxonomy" id="162170"/>
    <lineage>
        <taxon>Bacteria</taxon>
        <taxon>Bacillati</taxon>
        <taxon>Actinomycetota</taxon>
        <taxon>Actinomycetes</taxon>
        <taxon>Micrococcales</taxon>
        <taxon>Cellulomonadaceae</taxon>
        <taxon>Oerskovia</taxon>
    </lineage>
</organism>
<evidence type="ECO:0000256" key="6">
    <source>
        <dbReference type="SAM" id="MobiDB-lite"/>
    </source>
</evidence>
<feature type="transmembrane region" description="Helical" evidence="7">
    <location>
        <begin position="45"/>
        <end position="65"/>
    </location>
</feature>
<dbReference type="SUPFAM" id="SSF103481">
    <property type="entry name" value="Multidrug resistance efflux transporter EmrE"/>
    <property type="match status" value="1"/>
</dbReference>
<gene>
    <name evidence="9" type="ORF">ACFP71_17965</name>
</gene>
<evidence type="ECO:0000256" key="1">
    <source>
        <dbReference type="ARBA" id="ARBA00004141"/>
    </source>
</evidence>
<feature type="transmembrane region" description="Helical" evidence="7">
    <location>
        <begin position="219"/>
        <end position="242"/>
    </location>
</feature>
<feature type="region of interest" description="Disordered" evidence="6">
    <location>
        <begin position="297"/>
        <end position="339"/>
    </location>
</feature>
<feature type="transmembrane region" description="Helical" evidence="7">
    <location>
        <begin position="101"/>
        <end position="123"/>
    </location>
</feature>
<evidence type="ECO:0000313" key="9">
    <source>
        <dbReference type="EMBL" id="MFC6426723.1"/>
    </source>
</evidence>
<dbReference type="EMBL" id="JBHSTM010000013">
    <property type="protein sequence ID" value="MFC6426723.1"/>
    <property type="molecule type" value="Genomic_DNA"/>
</dbReference>
<dbReference type="InterPro" id="IPR000620">
    <property type="entry name" value="EamA_dom"/>
</dbReference>
<reference evidence="10" key="1">
    <citation type="journal article" date="2019" name="Int. J. Syst. Evol. Microbiol.">
        <title>The Global Catalogue of Microorganisms (GCM) 10K type strain sequencing project: providing services to taxonomists for standard genome sequencing and annotation.</title>
        <authorList>
            <consortium name="The Broad Institute Genomics Platform"/>
            <consortium name="The Broad Institute Genome Sequencing Center for Infectious Disease"/>
            <person name="Wu L."/>
            <person name="Ma J."/>
        </authorList>
    </citation>
    <scope>NUCLEOTIDE SEQUENCE [LARGE SCALE GENOMIC DNA]</scope>
    <source>
        <strain evidence="10">CCUG 47105</strain>
    </source>
</reference>
<feature type="transmembrane region" description="Helical" evidence="7">
    <location>
        <begin position="249"/>
        <end position="269"/>
    </location>
</feature>
<evidence type="ECO:0000256" key="5">
    <source>
        <dbReference type="ARBA" id="ARBA00023136"/>
    </source>
</evidence>
<evidence type="ECO:0000256" key="2">
    <source>
        <dbReference type="ARBA" id="ARBA00007362"/>
    </source>
</evidence>
<feature type="transmembrane region" description="Helical" evidence="7">
    <location>
        <begin position="184"/>
        <end position="207"/>
    </location>
</feature>
<dbReference type="Pfam" id="PF00892">
    <property type="entry name" value="EamA"/>
    <property type="match status" value="2"/>
</dbReference>
<comment type="similarity">
    <text evidence="2">Belongs to the EamA transporter family.</text>
</comment>
<feature type="transmembrane region" description="Helical" evidence="7">
    <location>
        <begin position="130"/>
        <end position="146"/>
    </location>
</feature>
<feature type="domain" description="EamA" evidence="8">
    <location>
        <begin position="14"/>
        <end position="146"/>
    </location>
</feature>
<keyword evidence="10" id="KW-1185">Reference proteome</keyword>
<evidence type="ECO:0000259" key="8">
    <source>
        <dbReference type="Pfam" id="PF00892"/>
    </source>
</evidence>
<evidence type="ECO:0000256" key="4">
    <source>
        <dbReference type="ARBA" id="ARBA00022989"/>
    </source>
</evidence>
<keyword evidence="3 7" id="KW-0812">Transmembrane</keyword>
<accession>A0ABW1XDI0</accession>
<comment type="caution">
    <text evidence="9">The sequence shown here is derived from an EMBL/GenBank/DDBJ whole genome shotgun (WGS) entry which is preliminary data.</text>
</comment>
<evidence type="ECO:0000256" key="3">
    <source>
        <dbReference type="ARBA" id="ARBA00022692"/>
    </source>
</evidence>
<dbReference type="RefSeq" id="WP_239527395.1">
    <property type="nucleotide sequence ID" value="NZ_BAAAIY010000006.1"/>
</dbReference>
<protein>
    <submittedName>
        <fullName evidence="9">DMT family transporter</fullName>
    </submittedName>
</protein>
<feature type="transmembrane region" description="Helical" evidence="7">
    <location>
        <begin position="7"/>
        <end position="33"/>
    </location>
</feature>
<keyword evidence="5 7" id="KW-0472">Membrane</keyword>
<dbReference type="PANTHER" id="PTHR32322">
    <property type="entry name" value="INNER MEMBRANE TRANSPORTER"/>
    <property type="match status" value="1"/>
</dbReference>
<dbReference type="InterPro" id="IPR050638">
    <property type="entry name" value="AA-Vitamin_Transporters"/>
</dbReference>
<comment type="subcellular location">
    <subcellularLocation>
        <location evidence="1">Membrane</location>
        <topology evidence="1">Multi-pass membrane protein</topology>
    </subcellularLocation>
</comment>
<dbReference type="InterPro" id="IPR037185">
    <property type="entry name" value="EmrE-like"/>
</dbReference>
<feature type="transmembrane region" description="Helical" evidence="7">
    <location>
        <begin position="77"/>
        <end position="95"/>
    </location>
</feature>